<evidence type="ECO:0000256" key="7">
    <source>
        <dbReference type="ARBA" id="ARBA00022679"/>
    </source>
</evidence>
<evidence type="ECO:0000256" key="5">
    <source>
        <dbReference type="ARBA" id="ARBA00022576"/>
    </source>
</evidence>
<comment type="cofactor">
    <cofactor evidence="1 11">
        <name>pyridoxal 5'-phosphate</name>
        <dbReference type="ChEBI" id="CHEBI:597326"/>
    </cofactor>
</comment>
<evidence type="ECO:0000256" key="11">
    <source>
        <dbReference type="HAMAP-Rule" id="MF_01023"/>
    </source>
</evidence>
<sequence>MALASQTPVQADALQAVFRDDVRAMHAYHVQDAAGYIKLDAMENPFALPPALQDELGRRLSPLALNRYPGPRINDLHAALRAHAGIPADMGLVLGNGSDELISLLCTACARPGATVLAPVPGFVMYAVSAQIAGMQFVGVPLTAEFELDADAMVAAIAQHRPALTFIAYPNNPTANLWDDAAIDRVVQAVADNAAAGHPGLVIIDEAYQPFACRSWLPRVAAHPHVLLMRTLSKFGLAGIRLGYMTGRADLIEQVDKVRPPYNISVLNTEAALFALEHADEFARQAEVIKAERQRLMAALATMPAARAFPSEANMILVRVPDAAAVFQALKARGILIKNVAGPHGLLANCVRLTVGLPAENDALIAALRAVLSEPLNAPQA</sequence>
<dbReference type="PANTHER" id="PTHR42885">
    <property type="entry name" value="HISTIDINOL-PHOSPHATE AMINOTRANSFERASE-RELATED"/>
    <property type="match status" value="1"/>
</dbReference>
<dbReference type="Gene3D" id="3.90.1150.10">
    <property type="entry name" value="Aspartate Aminotransferase, domain 1"/>
    <property type="match status" value="1"/>
</dbReference>
<dbReference type="OrthoDB" id="9813612at2"/>
<dbReference type="UniPathway" id="UPA00031">
    <property type="reaction ID" value="UER00012"/>
</dbReference>
<dbReference type="PANTHER" id="PTHR42885:SF2">
    <property type="entry name" value="HISTIDINOL-PHOSPHATE AMINOTRANSFERASE"/>
    <property type="match status" value="1"/>
</dbReference>
<evidence type="ECO:0000256" key="4">
    <source>
        <dbReference type="ARBA" id="ARBA00011738"/>
    </source>
</evidence>
<keyword evidence="9 11" id="KW-0368">Histidine biosynthesis</keyword>
<evidence type="ECO:0000313" key="13">
    <source>
        <dbReference type="EMBL" id="AWI52894.1"/>
    </source>
</evidence>
<name>A0A2U8FR43_9BURK</name>
<dbReference type="HAMAP" id="MF_01023">
    <property type="entry name" value="HisC_aminotrans_2"/>
    <property type="match status" value="1"/>
</dbReference>
<evidence type="ECO:0000256" key="3">
    <source>
        <dbReference type="ARBA" id="ARBA00007970"/>
    </source>
</evidence>
<evidence type="ECO:0000256" key="8">
    <source>
        <dbReference type="ARBA" id="ARBA00022898"/>
    </source>
</evidence>
<evidence type="ECO:0000259" key="12">
    <source>
        <dbReference type="Pfam" id="PF00155"/>
    </source>
</evidence>
<dbReference type="GO" id="GO:0000105">
    <property type="term" value="P:L-histidine biosynthetic process"/>
    <property type="evidence" value="ECO:0007669"/>
    <property type="project" value="UniProtKB-UniRule"/>
</dbReference>
<dbReference type="InterPro" id="IPR015422">
    <property type="entry name" value="PyrdxlP-dep_Trfase_small"/>
</dbReference>
<keyword evidence="8 11" id="KW-0663">Pyridoxal phosphate</keyword>
<proteinExistence type="inferred from homology"/>
<dbReference type="InterPro" id="IPR005861">
    <property type="entry name" value="HisP_aminotrans"/>
</dbReference>
<evidence type="ECO:0000256" key="2">
    <source>
        <dbReference type="ARBA" id="ARBA00005011"/>
    </source>
</evidence>
<evidence type="ECO:0000256" key="6">
    <source>
        <dbReference type="ARBA" id="ARBA00022605"/>
    </source>
</evidence>
<dbReference type="NCBIfam" id="TIGR01141">
    <property type="entry name" value="hisC"/>
    <property type="match status" value="1"/>
</dbReference>
<dbReference type="RefSeq" id="WP_109035409.1">
    <property type="nucleotide sequence ID" value="NZ_CP029210.1"/>
</dbReference>
<comment type="pathway">
    <text evidence="2 11">Amino-acid biosynthesis; L-histidine biosynthesis; L-histidine from 5-phospho-alpha-D-ribose 1-diphosphate: step 7/9.</text>
</comment>
<evidence type="ECO:0000256" key="10">
    <source>
        <dbReference type="ARBA" id="ARBA00047481"/>
    </source>
</evidence>
<reference evidence="13 14" key="1">
    <citation type="submission" date="2018-05" db="EMBL/GenBank/DDBJ databases">
        <title>complete genome sequence of Aquabacterium olei NBRC 110486.</title>
        <authorList>
            <person name="Tang B."/>
            <person name="Chang J."/>
            <person name="Zhang L."/>
            <person name="Yang H."/>
        </authorList>
    </citation>
    <scope>NUCLEOTIDE SEQUENCE [LARGE SCALE GENOMIC DNA]</scope>
    <source>
        <strain evidence="13 14">NBRC 110486</strain>
    </source>
</reference>
<dbReference type="EC" id="2.6.1.9" evidence="11"/>
<dbReference type="EMBL" id="CP029210">
    <property type="protein sequence ID" value="AWI52894.1"/>
    <property type="molecule type" value="Genomic_DNA"/>
</dbReference>
<gene>
    <name evidence="11" type="primary">hisC</name>
    <name evidence="13" type="ORF">DEH84_05255</name>
</gene>
<comment type="catalytic activity">
    <reaction evidence="10 11">
        <text>L-histidinol phosphate + 2-oxoglutarate = 3-(imidazol-4-yl)-2-oxopropyl phosphate + L-glutamate</text>
        <dbReference type="Rhea" id="RHEA:23744"/>
        <dbReference type="ChEBI" id="CHEBI:16810"/>
        <dbReference type="ChEBI" id="CHEBI:29985"/>
        <dbReference type="ChEBI" id="CHEBI:57766"/>
        <dbReference type="ChEBI" id="CHEBI:57980"/>
        <dbReference type="EC" id="2.6.1.9"/>
    </reaction>
</comment>
<feature type="modified residue" description="N6-(pyridoxal phosphate)lysine" evidence="11">
    <location>
        <position position="234"/>
    </location>
</feature>
<dbReference type="AlphaFoldDB" id="A0A2U8FR43"/>
<evidence type="ECO:0000313" key="14">
    <source>
        <dbReference type="Proteomes" id="UP000244892"/>
    </source>
</evidence>
<dbReference type="Pfam" id="PF00155">
    <property type="entry name" value="Aminotran_1_2"/>
    <property type="match status" value="1"/>
</dbReference>
<dbReference type="InterPro" id="IPR015421">
    <property type="entry name" value="PyrdxlP-dep_Trfase_major"/>
</dbReference>
<evidence type="ECO:0000256" key="9">
    <source>
        <dbReference type="ARBA" id="ARBA00023102"/>
    </source>
</evidence>
<keyword evidence="7 11" id="KW-0808">Transferase</keyword>
<dbReference type="SUPFAM" id="SSF53383">
    <property type="entry name" value="PLP-dependent transferases"/>
    <property type="match status" value="1"/>
</dbReference>
<dbReference type="GO" id="GO:0004400">
    <property type="term" value="F:histidinol-phosphate transaminase activity"/>
    <property type="evidence" value="ECO:0007669"/>
    <property type="project" value="UniProtKB-UniRule"/>
</dbReference>
<keyword evidence="14" id="KW-1185">Reference proteome</keyword>
<evidence type="ECO:0000256" key="1">
    <source>
        <dbReference type="ARBA" id="ARBA00001933"/>
    </source>
</evidence>
<keyword evidence="6 11" id="KW-0028">Amino-acid biosynthesis</keyword>
<feature type="domain" description="Aminotransferase class I/classII large" evidence="12">
    <location>
        <begin position="36"/>
        <end position="367"/>
    </location>
</feature>
<organism evidence="13 14">
    <name type="scientific">Aquabacterium olei</name>
    <dbReference type="NCBI Taxonomy" id="1296669"/>
    <lineage>
        <taxon>Bacteria</taxon>
        <taxon>Pseudomonadati</taxon>
        <taxon>Pseudomonadota</taxon>
        <taxon>Betaproteobacteria</taxon>
        <taxon>Burkholderiales</taxon>
        <taxon>Aquabacterium</taxon>
    </lineage>
</organism>
<protein>
    <recommendedName>
        <fullName evidence="11">Histidinol-phosphate aminotransferase</fullName>
        <ecNumber evidence="11">2.6.1.9</ecNumber>
    </recommendedName>
    <alternativeName>
        <fullName evidence="11">Imidazole acetol-phosphate transaminase</fullName>
    </alternativeName>
</protein>
<keyword evidence="5 11" id="KW-0032">Aminotransferase</keyword>
<dbReference type="Proteomes" id="UP000244892">
    <property type="component" value="Chromosome"/>
</dbReference>
<dbReference type="KEGG" id="aon:DEH84_05255"/>
<comment type="similarity">
    <text evidence="3 11">Belongs to the class-II pyridoxal-phosphate-dependent aminotransferase family. Histidinol-phosphate aminotransferase subfamily.</text>
</comment>
<accession>A0A2U8FR43</accession>
<dbReference type="Gene3D" id="3.40.640.10">
    <property type="entry name" value="Type I PLP-dependent aspartate aminotransferase-like (Major domain)"/>
    <property type="match status" value="1"/>
</dbReference>
<comment type="subunit">
    <text evidence="4 11">Homodimer.</text>
</comment>
<dbReference type="InterPro" id="IPR004839">
    <property type="entry name" value="Aminotransferase_I/II_large"/>
</dbReference>
<dbReference type="CDD" id="cd00609">
    <property type="entry name" value="AAT_like"/>
    <property type="match status" value="1"/>
</dbReference>
<dbReference type="InterPro" id="IPR015424">
    <property type="entry name" value="PyrdxlP-dep_Trfase"/>
</dbReference>
<dbReference type="GO" id="GO:0030170">
    <property type="term" value="F:pyridoxal phosphate binding"/>
    <property type="evidence" value="ECO:0007669"/>
    <property type="project" value="InterPro"/>
</dbReference>